<keyword evidence="2" id="KW-1185">Reference proteome</keyword>
<organism evidence="1 2">
    <name type="scientific">Athelia psychrophila</name>
    <dbReference type="NCBI Taxonomy" id="1759441"/>
    <lineage>
        <taxon>Eukaryota</taxon>
        <taxon>Fungi</taxon>
        <taxon>Dikarya</taxon>
        <taxon>Basidiomycota</taxon>
        <taxon>Agaricomycotina</taxon>
        <taxon>Agaricomycetes</taxon>
        <taxon>Agaricomycetidae</taxon>
        <taxon>Atheliales</taxon>
        <taxon>Atheliaceae</taxon>
        <taxon>Athelia</taxon>
    </lineage>
</organism>
<evidence type="ECO:0000313" key="2">
    <source>
        <dbReference type="Proteomes" id="UP000076532"/>
    </source>
</evidence>
<feature type="non-terminal residue" evidence="1">
    <location>
        <position position="81"/>
    </location>
</feature>
<name>A0A166UHN3_9AGAM</name>
<dbReference type="Proteomes" id="UP000076532">
    <property type="component" value="Unassembled WGS sequence"/>
</dbReference>
<dbReference type="AlphaFoldDB" id="A0A166UHN3"/>
<sequence length="81" mass="8650">MANQGFQILPVELLSRSSFSPSPNHSPSNLVPCKPFFEGPPPYTAHSIFCAASSTTRSTASCVTLCLPSVLPRRPAPSQPH</sequence>
<evidence type="ECO:0000313" key="1">
    <source>
        <dbReference type="EMBL" id="KZP31701.1"/>
    </source>
</evidence>
<reference evidence="1 2" key="1">
    <citation type="journal article" date="2016" name="Mol. Biol. Evol.">
        <title>Comparative Genomics of Early-Diverging Mushroom-Forming Fungi Provides Insights into the Origins of Lignocellulose Decay Capabilities.</title>
        <authorList>
            <person name="Nagy L.G."/>
            <person name="Riley R."/>
            <person name="Tritt A."/>
            <person name="Adam C."/>
            <person name="Daum C."/>
            <person name="Floudas D."/>
            <person name="Sun H."/>
            <person name="Yadav J.S."/>
            <person name="Pangilinan J."/>
            <person name="Larsson K.H."/>
            <person name="Matsuura K."/>
            <person name="Barry K."/>
            <person name="Labutti K."/>
            <person name="Kuo R."/>
            <person name="Ohm R.A."/>
            <person name="Bhattacharya S.S."/>
            <person name="Shirouzu T."/>
            <person name="Yoshinaga Y."/>
            <person name="Martin F.M."/>
            <person name="Grigoriev I.V."/>
            <person name="Hibbett D.S."/>
        </authorList>
    </citation>
    <scope>NUCLEOTIDE SEQUENCE [LARGE SCALE GENOMIC DNA]</scope>
    <source>
        <strain evidence="1 2">CBS 109695</strain>
    </source>
</reference>
<gene>
    <name evidence="1" type="ORF">FIBSPDRAFT_1037272</name>
</gene>
<dbReference type="EMBL" id="KV417488">
    <property type="protein sequence ID" value="KZP31701.1"/>
    <property type="molecule type" value="Genomic_DNA"/>
</dbReference>
<protein>
    <submittedName>
        <fullName evidence="1">Uncharacterized protein</fullName>
    </submittedName>
</protein>
<accession>A0A166UHN3</accession>
<proteinExistence type="predicted"/>